<sequence length="527" mass="59915">MKLLKHIYLLSAVALASCSSYLEEFSQDQYRVSSYTDLDELLIGDCYYPVKPSSILTSGGSMGGFIHFIADEIEEQNGGTVSQTVFDLKPKLFGQFTWQQRVGVNENSTAFSAENETWTETYRLINVANSIIAAAPKLPKATPAESLGASRIEGEARFLRAAYYFWLVNLYGKPYSAATAAADLGVPLKLQEEVLDILYGRNTVQEVYDQIIADLEAAEELLANTGQQKSIYRADQTAVRFLLSRVHLYMQHWEEAVAYTDQVIAVKSALTDLNGSTEAFLRRESVESIFSMGGNDVFRNMNNSVQSFRVSRELFDSYNVDDLRRTRWYWSMGDFVGYTKTPPIGTGTVVAPTNINYYNNQYFVSGTSVYLSPVSDKFLFRTAEMYLNKAEAEAYLGREENARTAVNLLRSFRYRAGANQQVTASGTDLIRLIREERRRELALEGHRWFDLRRYGVNEILPESKRITHDYTFYTARVSNTRRERRRYVLEANDPAYTLAIPQSVIEFNAGMPNNERPVRTFTVVPHN</sequence>
<accession>A0ABY7WCD8</accession>
<evidence type="ECO:0000313" key="9">
    <source>
        <dbReference type="EMBL" id="WDF67323.1"/>
    </source>
</evidence>
<dbReference type="InterPro" id="IPR033985">
    <property type="entry name" value="SusD-like_N"/>
</dbReference>
<dbReference type="Pfam" id="PF14322">
    <property type="entry name" value="SusD-like_3"/>
    <property type="match status" value="1"/>
</dbReference>
<evidence type="ECO:0000256" key="1">
    <source>
        <dbReference type="ARBA" id="ARBA00004442"/>
    </source>
</evidence>
<evidence type="ECO:0000256" key="3">
    <source>
        <dbReference type="ARBA" id="ARBA00022729"/>
    </source>
</evidence>
<dbReference type="Gene3D" id="1.25.40.390">
    <property type="match status" value="1"/>
</dbReference>
<dbReference type="Pfam" id="PF07980">
    <property type="entry name" value="SusD_RagB"/>
    <property type="match status" value="1"/>
</dbReference>
<protein>
    <submittedName>
        <fullName evidence="9">RagB/SusD family nutrient uptake outer membrane protein</fullName>
    </submittedName>
</protein>
<keyword evidence="4" id="KW-0472">Membrane</keyword>
<dbReference type="EMBL" id="CP117880">
    <property type="protein sequence ID" value="WDF67323.1"/>
    <property type="molecule type" value="Genomic_DNA"/>
</dbReference>
<dbReference type="SUPFAM" id="SSF48452">
    <property type="entry name" value="TPR-like"/>
    <property type="match status" value="1"/>
</dbReference>
<dbReference type="Proteomes" id="UP001221558">
    <property type="component" value="Chromosome"/>
</dbReference>
<evidence type="ECO:0000259" key="7">
    <source>
        <dbReference type="Pfam" id="PF07980"/>
    </source>
</evidence>
<evidence type="ECO:0000259" key="8">
    <source>
        <dbReference type="Pfam" id="PF14322"/>
    </source>
</evidence>
<comment type="similarity">
    <text evidence="2">Belongs to the SusD family.</text>
</comment>
<gene>
    <name evidence="9" type="ORF">PQ465_13515</name>
</gene>
<feature type="domain" description="SusD-like N-terminal" evidence="8">
    <location>
        <begin position="72"/>
        <end position="248"/>
    </location>
</feature>
<organism evidence="9 10">
    <name type="scientific">Sphingobacterium oryzagri</name>
    <dbReference type="NCBI Taxonomy" id="3025669"/>
    <lineage>
        <taxon>Bacteria</taxon>
        <taxon>Pseudomonadati</taxon>
        <taxon>Bacteroidota</taxon>
        <taxon>Sphingobacteriia</taxon>
        <taxon>Sphingobacteriales</taxon>
        <taxon>Sphingobacteriaceae</taxon>
        <taxon>Sphingobacterium</taxon>
    </lineage>
</organism>
<feature type="domain" description="RagB/SusD" evidence="7">
    <location>
        <begin position="356"/>
        <end position="514"/>
    </location>
</feature>
<dbReference type="InterPro" id="IPR012944">
    <property type="entry name" value="SusD_RagB_dom"/>
</dbReference>
<evidence type="ECO:0000256" key="4">
    <source>
        <dbReference type="ARBA" id="ARBA00023136"/>
    </source>
</evidence>
<keyword evidence="5" id="KW-0998">Cell outer membrane</keyword>
<dbReference type="InterPro" id="IPR011990">
    <property type="entry name" value="TPR-like_helical_dom_sf"/>
</dbReference>
<feature type="chain" id="PRO_5045779992" evidence="6">
    <location>
        <begin position="23"/>
        <end position="527"/>
    </location>
</feature>
<comment type="subcellular location">
    <subcellularLocation>
        <location evidence="1">Cell outer membrane</location>
    </subcellularLocation>
</comment>
<name>A0ABY7WCD8_9SPHI</name>
<reference evidence="9 10" key="1">
    <citation type="submission" date="2023-02" db="EMBL/GenBank/DDBJ databases">
        <title>Genome sequence of Sphingobacterium sp. KACC 22765.</title>
        <authorList>
            <person name="Kim S."/>
            <person name="Heo J."/>
            <person name="Kwon S.-W."/>
        </authorList>
    </citation>
    <scope>NUCLEOTIDE SEQUENCE [LARGE SCALE GENOMIC DNA]</scope>
    <source>
        <strain evidence="9 10">KACC 22765</strain>
    </source>
</reference>
<evidence type="ECO:0000256" key="5">
    <source>
        <dbReference type="ARBA" id="ARBA00023237"/>
    </source>
</evidence>
<keyword evidence="3 6" id="KW-0732">Signal</keyword>
<evidence type="ECO:0000256" key="6">
    <source>
        <dbReference type="SAM" id="SignalP"/>
    </source>
</evidence>
<proteinExistence type="inferred from homology"/>
<dbReference type="PROSITE" id="PS51257">
    <property type="entry name" value="PROKAR_LIPOPROTEIN"/>
    <property type="match status" value="1"/>
</dbReference>
<feature type="signal peptide" evidence="6">
    <location>
        <begin position="1"/>
        <end position="22"/>
    </location>
</feature>
<evidence type="ECO:0000313" key="10">
    <source>
        <dbReference type="Proteomes" id="UP001221558"/>
    </source>
</evidence>
<keyword evidence="10" id="KW-1185">Reference proteome</keyword>
<dbReference type="RefSeq" id="WP_274266053.1">
    <property type="nucleotide sequence ID" value="NZ_CP117880.1"/>
</dbReference>
<evidence type="ECO:0000256" key="2">
    <source>
        <dbReference type="ARBA" id="ARBA00006275"/>
    </source>
</evidence>